<dbReference type="OrthoDB" id="2472181at2"/>
<dbReference type="FunFam" id="1.10.1200.10:FF:000005">
    <property type="entry name" value="Nonribosomal peptide synthetase 1"/>
    <property type="match status" value="3"/>
</dbReference>
<feature type="domain" description="Carrier" evidence="7">
    <location>
        <begin position="2573"/>
        <end position="2647"/>
    </location>
</feature>
<dbReference type="Proteomes" id="UP000323454">
    <property type="component" value="Unassembled WGS sequence"/>
</dbReference>
<comment type="cofactor">
    <cofactor evidence="1">
        <name>pantetheine 4'-phosphate</name>
        <dbReference type="ChEBI" id="CHEBI:47942"/>
    </cofactor>
</comment>
<dbReference type="GO" id="GO:0072330">
    <property type="term" value="P:monocarboxylic acid biosynthetic process"/>
    <property type="evidence" value="ECO:0007669"/>
    <property type="project" value="UniProtKB-ARBA"/>
</dbReference>
<dbReference type="InterPro" id="IPR009081">
    <property type="entry name" value="PP-bd_ACP"/>
</dbReference>
<dbReference type="Gene3D" id="2.30.38.10">
    <property type="entry name" value="Luciferase, Domain 3"/>
    <property type="match status" value="4"/>
</dbReference>
<dbReference type="Gene3D" id="3.30.559.30">
    <property type="entry name" value="Nonribosomal peptide synthetase, condensation domain"/>
    <property type="match status" value="7"/>
</dbReference>
<dbReference type="NCBIfam" id="TIGR01720">
    <property type="entry name" value="NRPS-para261"/>
    <property type="match status" value="3"/>
</dbReference>
<dbReference type="SMART" id="SM01294">
    <property type="entry name" value="PKS_PP_betabranch"/>
    <property type="match status" value="1"/>
</dbReference>
<dbReference type="FunFam" id="1.10.1200.10:FF:000016">
    <property type="entry name" value="Non-ribosomal peptide synthase"/>
    <property type="match status" value="1"/>
</dbReference>
<dbReference type="SUPFAM" id="SSF56801">
    <property type="entry name" value="Acetyl-CoA synthetase-like"/>
    <property type="match status" value="4"/>
</dbReference>
<evidence type="ECO:0000313" key="9">
    <source>
        <dbReference type="Proteomes" id="UP000323454"/>
    </source>
</evidence>
<dbReference type="NCBIfam" id="NF003417">
    <property type="entry name" value="PRK04813.1"/>
    <property type="match status" value="4"/>
</dbReference>
<evidence type="ECO:0000313" key="8">
    <source>
        <dbReference type="EMBL" id="KAA2257273.1"/>
    </source>
</evidence>
<dbReference type="FunFam" id="3.40.50.12780:FF:000012">
    <property type="entry name" value="Non-ribosomal peptide synthetase"/>
    <property type="match status" value="4"/>
</dbReference>
<dbReference type="InterPro" id="IPR020806">
    <property type="entry name" value="PKS_PP-bd"/>
</dbReference>
<dbReference type="GO" id="GO:0044550">
    <property type="term" value="P:secondary metabolite biosynthetic process"/>
    <property type="evidence" value="ECO:0007669"/>
    <property type="project" value="UniProtKB-ARBA"/>
</dbReference>
<comment type="caution">
    <text evidence="8">The sequence shown here is derived from an EMBL/GenBank/DDBJ whole genome shotgun (WGS) entry which is preliminary data.</text>
</comment>
<proteinExistence type="inferred from homology"/>
<dbReference type="NCBIfam" id="NF004282">
    <property type="entry name" value="PRK05691.1"/>
    <property type="match status" value="6"/>
</dbReference>
<dbReference type="Pfam" id="PF00501">
    <property type="entry name" value="AMP-binding"/>
    <property type="match status" value="4"/>
</dbReference>
<dbReference type="GO" id="GO:0017000">
    <property type="term" value="P:antibiotic biosynthetic process"/>
    <property type="evidence" value="ECO:0007669"/>
    <property type="project" value="UniProtKB-KW"/>
</dbReference>
<feature type="domain" description="Carrier" evidence="7">
    <location>
        <begin position="5573"/>
        <end position="5648"/>
    </location>
</feature>
<evidence type="ECO:0000256" key="6">
    <source>
        <dbReference type="ARBA" id="ARBA00023194"/>
    </source>
</evidence>
<keyword evidence="9" id="KW-1185">Reference proteome</keyword>
<evidence type="ECO:0000256" key="1">
    <source>
        <dbReference type="ARBA" id="ARBA00001957"/>
    </source>
</evidence>
<sequence length="5665" mass="609279">MISHDRLLAEWNDTERAVPPGTLPALFEAQVARTPDAPALAFENGTLSYAELDRRANRLAHLLIGRGIGPERIVALALPRSVDLVVAQLGVVKAGAAYLPVDPAYPAERIGFMLADARPALVIAAAGPSSVDGVPTLPIDAPDTAAILAGLPDTAPTDADRTAPLRLEHAAYVIYTSGSTGRPKGVVVAHRGLASFAAAEADRFDVGPGDRVLQFSSPSFDASVLELCMALPVGAAIVVPPPGPLLGDQLADVLARQRVTHALIPPVALATLPPADLPAFRTLIVGGDACTADLVDRWAPGRRMINAYGPTESTVVATWSQPLRPGGTPPIGRPIWNTQGYVLDAALRPVPVGADGELYVSGIGLARGYLRRPGLTSERFLANPFGPPGSRMYRTGDVVRMGCDGELEFVGRADHQVKIRGVRIEPGEIEAALRDHTDVDRAVVVAGESRRGHRRLVAYVVAAPGTAPAAADLRALLATSMPAHLVPAAFVLLDQLPLSPNGKLDRTALPEPADAVSPTGLVPPRTDTERAVARIWAEAIGVDRVGVEDHFVHVGGDSVLGARVLARIRAELGVSLPPRAVFDHPTVAGLAELVEAAPAGEPPITRVDRAAALPLSSAQQRLWFLDDLAPGGTEYNTGVGLRLTGRLDEAALLAALAALAARHESLRTTFDTVDGRGVQRVADHGDLPLRSVDLGHLSGTDRDTALDAELLREAGRPFDLRRGPLTRAVLIRLAETEHVLVLAQHHIVTDGWSVGLLVDELGELYAHGAAAGLPDLPIQYPDYAVWQRARAAGPDLDEHVDYWRRQLDGLRGLDLPTDRPRPSVRTTHGALHRRALPAELVGRLTRLGQTHDATLFVTLTAAAQLLLSQQANQRDIAIGTVTSGRDRAELERLAGFFVNTLVLRSRIDPAQRFADFLGAVRETVLAAFEHGEVPFDRLVEELRPDRDPSRTPLVQALVVLQTDMVPTREIGGLRIAEQRLPRPAARFDLVLEFWPRDGELDLAVEYNTDLFDAATIDDLARNLAKLLAAIADTPDSPLAALGPLATERWANEPEAAPADRPRRQAVGYVAPRTDTERALAEIWADVLGVDRVGVHNNFFELGGDSILSIALVSRARQAGYGLTSKDIFQHQTIAKLAPAVGRVADAVVAEQGVVSGDVPLTPIQRWFLDSDPARPWHFNQSVTVELREHVDEAALRAALTAIVAHHDALRMRFERTEHGWRQHNAAAATADPLRLLDLSAVHHGMRDAAVRRAVGETHTSLDLGAGPLLRAVLFDLGDDRRPALFLAVHHLVVDGVSWRILLADLDIGYAQALRGEAVRLGPKTTPVRDWSTRLAEHALAGGFDTELPHWSEVGAGTDPALPVDRDGANTVGSERSVTVRLDAADTAALLHDVPAVYRTQVNDVLLTALGRALADWTGRDRVLIDLEGHGREELFDGVDLSRTVGWFTSLFPVALDAPAGDWGSALKSVKEQLRAVPGRGLGYGALRHLDGRAPAVSPRVSFNYLGQFDLPDGLYASRPALDLSTDPDAARAHLIDVVGIVEDGCLEFRWLYSEHVHRSDTVRAVADAMLDALRQLLAHCARPDTGGRTPSDFPLARLDQSTVDALVGDGEAVEDIYPLTPTQAGMVFHRLSQGDQGVYFQQLTFVLAGVPDLGVLGEAWHRVVAATPILRSRVVWEGVDEPLQVVQRHVGVPITTHDWTGLSERQRQARLHDLLAADRAEGLGLDLAPLLRVALIRLSDNEVRVVWTFHHVLLDGWSVFEVLADVFAWHAVLSGDSAADPVPRRPFRDYLDWLGDRDHAAAEEHWRRALSGLTESTALPRDRVSAEAHRAESTGTVRVALPAERSAALRLAASANGLTVNTLVQGAWAVLLSRHAGQSDVVFGTTVSGRPAELPGVESMIGIFINTLPLRAEVRGDQRLADWLRDLQLAQAESRRFDFVSLAHIQGWSELPAGGALFDSIVVFENYPINDETAGAHGLGLRELRGIETTNYPLSVVAYPGDTLGLALGYDPTQFDAATVHRMAEHLVTLLAGMAEHLDGPVDELPMLTDAERLRLLVEWNGPVEEPADDTVHGLFAEQVRRTPDAIAVAADGVEVSYAELDRSSTALARRLTDLGVRAESRVGLLLERSVEFVIAELAVLKAGGAYVPLDARAPADRMRLVLAEAEAEVLLTDHTWADLAAKVHSGPTVVVDADSAEVVHGPAAFVDPECLAYVMYTSGSTGTPKGVAVRHRDVVALVHDHRFDNGAHDRVLLHSPPAFDASTYELWVPLLRGGRVVLAPPGAVDADVVRHTTTAHGVTALWLTAGVFRVLAQESPHCLDGVREVWTGGDVVPAWAVRRVLDACPGLVVVDGYGPTETTTFATAHRMSDAELVAEPVPIGHALDHNQVYVLDAALRPTPVGVAGELHITGGGLARGYLRRPGLTADRFVADPFGAPGSRMYRTGDLVRWTADGELEFVGRVDEQVKIRGFRIEPGEIEAALTGLPEVAEAVVVAASGSGGTRRLVAYVVPSPGSSEVRPAALGAALAGLLPDYMVPTAFVLLDELPLSRHGKLDRAALPVPDLAEQRIGFVAPRTEAELLLAGIWAEVLGVPSVGVEDNFFELGGDSILSIQVVSRARRAGLGVMPRDVFARPTVAALAAGAAEVAERIEQGPVSGEAPLTPIQRWFFETSGARPEQLDQSVRVELAEDVDEAALRAALAALVEHHDALRMRFTRVDGRWRQCNAPTQREDPLLVRHALPAGIDRAIEDVHQGFDLAEGPLLRAVLFRRGEAHPLLFLAAHHLVVDGVSWRILLEDLETAYRQALGGTPITLGEKTTAFRDWALRLDEHAAAGGFDDELAHWTAVGDRADAALPTDGCGANTVGSTRSVTVRLGAEATRALLQDVPRAYLTQVNDVLLSALARALSGWTGRPRVLLNLEGHGREELFDGVDLSRTVGWFTALFPVALDVPDGDWGATLKSVKEQLRAVPHRGVGYGALRYLARADLGAPVEPLVSFNYLGQFDWPDAGGDLFGAMDGGLAGHADGETQRPHQLDVVGRVEHRRLELTFSYSTGLHHADTMSRLAEETLAAVEAIVAHCADPEAGGRTPSDFPLARLDQSTVDILVGDGREVEDVYPLTPMQAGMVFHSLVGASTGAYFNQVRLRLSGVRDPKELGAAWQRVVERTAILRSRVVWDGLDRPLQVVQREVELPIAYHDLAGLAEPAREAALAGLVEQDRAAGLDLAIAPLMRLTIARLSADEVAQLWTFHHILLDGWSAAEVFTEVCALHAAATGGRAAALAPRQPFRDYLAWLGERDQAEAQAHWRGLLDGFDSPTALPYDRRPVDAHRAESAEAIRFTMSAARSTRLRETAQRHGLTMNTVVQGAWGVLLARYTGDTDVVFGTTVSGRPAELAGVESMVGMFINTLPTRLRVHSGQKLIPWLRELQSAQAESRRFDFVSLAELQGWTAVPGGVTLFDSIVVFENYPFDEDALAQYGLRLHDMDAVEPTSYPLSLVVIPGEELTIQFGYDSALFDERTVRNLSGHLTHVLDLLADDAITELDQLDLLGPAERRRVLTEWNDTDRAVAAATLPALFEAQVGRTPDVVALVSAGVELSYAEVDARANGLARELVARGVGPEAVVALVLPRSVEIVVAELAVAKAGGAFLPVDPAYPVERIAFMLRDSRPVLVLTRSDVEVPAGEVPVLPLDDPDTLASIAARDGGAVSDADRLGPLVLDHPAYVIYTSGSTGTPKGVVVSHRGLASFSAAEVDRYAVAAGDRVLQFSSPSFDASVLELCMSVLVGATLVVPPEGPLLGEQLAEVLAGQEITHALIPPVALATVPAVELPAFRTMIVGGDACSPELVDRWAPGRRLINSYGPTESTVVSTWSEPLAAGQSPVIGGPIWNTRVYVLDAGLRPVPVGVAGELFVAGAGLARGYLGRAGLTAERFVANPFGEPGSRMYRTGDVVRWTADGVLEFVGRADEQVKIRGFRVEPGEIEAALTTLPQVAEAVVVASDTGVGHRRLVAYVVPSADDDALNTAELRETLGRTLPDYLVPAVFVVLDEFPLSRNGKLDRAALPVPDAAEPRAGFVAPSTEAERVLAGVWAEVLGVEQVGVRDNFFELGGDSILSIQVVSRARRAGLRVMPRDVFARPTIEALAAGATEVEESVAQGPVSGEVPLTPIQHWYLDAAPTKPEHFDQSMTLELVEDVDEAALRAALAALTEHHDALRMRFTRAAGGWRQHNAPIEPVEVLRRVDLTEAEPADQLAARAACADDLHRTFDLAAGPLLRAVLFDLGAGRPGELLLAAHHLVVDGVSWRILVEDLETAYRQAERGEPIDLGPRTTSFRDWSLRLTGHARAGGFDGELDHWAGQTADAELPRDDFGENTLDSVREVTVRLDAAETRALLHDVPGAYLTQVNDVLLAALAEVLSGWTGRDRVLVDLEGHGREDLFDGVDLTRTVGWFTTMFPVALDVAYGDWGERLKVVKERLRAVPGRGIGHGALRHLTGSGPIGGTPPVSFNYLGQFDWSTVLSGRPLRAVRGGLDADLSPTAARAHELDVVARVEDGCLRFDWLYSTGLHRERTVETLARQLLDALREIVTHCADPEAGGRTPSDFPLARLDQSTVDALVGDGREVEDVYPLTPMQAGMVFHGLSQGDLGVYLEQATFVLDGVDDPGALAEAWQHVVDRTPILRTRIAWREVADPMQVVRRRVTLPITHLDWTTVAEQDRAERLRALVAEDRALGLDPTVAPLTRVTIARLSDTEVQVLWTFHHALLDGWSVYQVLSDVFGCHAALRAGGQPALVARRPFSDYLAWLDTRNRSEAAEYWRRALAGFAAATPLSYDRPPAPTHATRSATWLPASLDEAESERLRRLAQRGGLTLNTIAQGAWALVLARRSGQRDVCFGATVSGRPADLPGSESITGLFINTLPVRVAVGDEPSLVDWLRELQSAQAEARRFDFVSLAELPRWTELPAEAGLFDSIVVFENYVINDEAAATHGLKVRELDAVETTNYPLTIAVVPGARLTIQLGYDPDLFDAATADQFADQLTHVLRVIADRPDDLVGRVDLLTESARRRVLTEWNDTGRAVESATLPALFEAQVARTPDAVALVSAGSELTYAEVDARANRLARELVRRGVGPECVVALVLPRSVEIVVAQLAVAKAGGAFLPVDPAYPLERIAFMLRDSRPVLVLTRSDVPLADGDLPVLFVDEPLPEGELAPTDADRLGPLELDHPAYVIYTSGSTGTPKGVVVSHRGLASFSAAEVDRYAVAVGDRVLQFSSPSFDASVLELCMSVLVGATLVVPPDGPLLGEQLADVLAEGRVTHALIPPVALATVPDRALPDFRTVIVGGDACSAELVDRWAPGRRLINSYGPTESTVVSTWSEPLAAGDVPVIGGPIWNTRVYVLDAGLRPVPVGVAGELFVAGAGLARGYLGRAGLTAERFVANPFGSPGERMYRTGDLVRWTVDGVLEFVGRADEQVKIRGFRVEPGEIEAALRGEPGVGDAVVVARDVQDAPKRLVAYVVPQPGGPVPEPAALRAALARTLPGYLVPSAIVVLDRFPLSPNGKLDRSALPTPPATAAGGQYVAPGTDTERVLASIWADALDADRVGVEDSFFDLGGDSVRSLHIASRIKAIFDIVLTPRDVLITRTVAGLAELVEERVLQELERLAIAGGTDMEL</sequence>
<dbReference type="RefSeq" id="WP_149852291.1">
    <property type="nucleotide sequence ID" value="NZ_VUOB01000046.1"/>
</dbReference>
<feature type="domain" description="Carrier" evidence="7">
    <location>
        <begin position="523"/>
        <end position="598"/>
    </location>
</feature>
<dbReference type="CDD" id="cd19543">
    <property type="entry name" value="DCL_NRPS"/>
    <property type="match status" value="3"/>
</dbReference>
<dbReference type="Gene3D" id="3.30.559.10">
    <property type="entry name" value="Chloramphenicol acetyltransferase-like domain"/>
    <property type="match status" value="7"/>
</dbReference>
<evidence type="ECO:0000256" key="5">
    <source>
        <dbReference type="ARBA" id="ARBA00022737"/>
    </source>
</evidence>
<dbReference type="Gene3D" id="3.40.50.980">
    <property type="match status" value="8"/>
</dbReference>
<keyword evidence="5" id="KW-0677">Repeat</keyword>
<feature type="domain" description="Carrier" evidence="7">
    <location>
        <begin position="1070"/>
        <end position="1144"/>
    </location>
</feature>
<dbReference type="InterPro" id="IPR036736">
    <property type="entry name" value="ACP-like_sf"/>
</dbReference>
<dbReference type="PANTHER" id="PTHR45527:SF1">
    <property type="entry name" value="FATTY ACID SYNTHASE"/>
    <property type="match status" value="1"/>
</dbReference>
<dbReference type="SMART" id="SM00823">
    <property type="entry name" value="PKS_PP"/>
    <property type="match status" value="5"/>
</dbReference>
<dbReference type="InterPro" id="IPR025110">
    <property type="entry name" value="AMP-bd_C"/>
</dbReference>
<dbReference type="CDD" id="cd17652">
    <property type="entry name" value="A_NRPS_CmdD_like"/>
    <property type="match status" value="3"/>
</dbReference>
<dbReference type="Gene3D" id="1.10.1200.10">
    <property type="entry name" value="ACP-like"/>
    <property type="match status" value="5"/>
</dbReference>
<dbReference type="CDD" id="cd19534">
    <property type="entry name" value="E_NRPS"/>
    <property type="match status" value="3"/>
</dbReference>
<dbReference type="Pfam" id="PF00668">
    <property type="entry name" value="Condensation"/>
    <property type="match status" value="7"/>
</dbReference>
<dbReference type="PROSITE" id="PS00012">
    <property type="entry name" value="PHOSPHOPANTETHEINE"/>
    <property type="match status" value="5"/>
</dbReference>
<dbReference type="GO" id="GO:0043041">
    <property type="term" value="P:amino acid activation for nonribosomal peptide biosynthetic process"/>
    <property type="evidence" value="ECO:0007669"/>
    <property type="project" value="TreeGrafter"/>
</dbReference>
<dbReference type="InterPro" id="IPR010060">
    <property type="entry name" value="NRPS_synth"/>
</dbReference>
<comment type="similarity">
    <text evidence="2">Belongs to the ATP-dependent AMP-binding enzyme family.</text>
</comment>
<dbReference type="InterPro" id="IPR001242">
    <property type="entry name" value="Condensation_dom"/>
</dbReference>
<evidence type="ECO:0000256" key="4">
    <source>
        <dbReference type="ARBA" id="ARBA00022553"/>
    </source>
</evidence>
<dbReference type="CDD" id="cd12117">
    <property type="entry name" value="A_NRPS_Srf_like"/>
    <property type="match status" value="1"/>
</dbReference>
<dbReference type="CDD" id="cd19531">
    <property type="entry name" value="LCL_NRPS-like"/>
    <property type="match status" value="1"/>
</dbReference>
<reference evidence="8 9" key="2">
    <citation type="submission" date="2019-09" db="EMBL/GenBank/DDBJ databases">
        <authorList>
            <person name="Jin C."/>
        </authorList>
    </citation>
    <scope>NUCLEOTIDE SEQUENCE [LARGE SCALE GENOMIC DNA]</scope>
    <source>
        <strain evidence="8 9">AN110305</strain>
    </source>
</reference>
<dbReference type="GO" id="GO:0008610">
    <property type="term" value="P:lipid biosynthetic process"/>
    <property type="evidence" value="ECO:0007669"/>
    <property type="project" value="UniProtKB-ARBA"/>
</dbReference>
<evidence type="ECO:0000256" key="3">
    <source>
        <dbReference type="ARBA" id="ARBA00022450"/>
    </source>
</evidence>
<dbReference type="SUPFAM" id="SSF47336">
    <property type="entry name" value="ACP-like"/>
    <property type="match status" value="5"/>
</dbReference>
<dbReference type="Gene3D" id="3.30.300.30">
    <property type="match status" value="4"/>
</dbReference>
<dbReference type="FunFam" id="2.30.38.10:FF:000001">
    <property type="entry name" value="Non-ribosomal peptide synthetase PvdI"/>
    <property type="match status" value="4"/>
</dbReference>
<accession>A0A5B2X215</accession>
<dbReference type="NCBIfam" id="TIGR01733">
    <property type="entry name" value="AA-adenyl-dom"/>
    <property type="match status" value="4"/>
</dbReference>
<dbReference type="GO" id="GO:0003824">
    <property type="term" value="F:catalytic activity"/>
    <property type="evidence" value="ECO:0007669"/>
    <property type="project" value="InterPro"/>
</dbReference>
<gene>
    <name evidence="8" type="ORF">F0L68_25280</name>
</gene>
<dbReference type="InterPro" id="IPR006162">
    <property type="entry name" value="Ppantetheine_attach_site"/>
</dbReference>
<dbReference type="InterPro" id="IPR020845">
    <property type="entry name" value="AMP-binding_CS"/>
</dbReference>
<dbReference type="EMBL" id="VUOB01000046">
    <property type="protein sequence ID" value="KAA2257273.1"/>
    <property type="molecule type" value="Genomic_DNA"/>
</dbReference>
<dbReference type="PROSITE" id="PS00455">
    <property type="entry name" value="AMP_BINDING"/>
    <property type="match status" value="4"/>
</dbReference>
<dbReference type="PROSITE" id="PS50075">
    <property type="entry name" value="CARRIER"/>
    <property type="match status" value="5"/>
</dbReference>
<dbReference type="InterPro" id="IPR010071">
    <property type="entry name" value="AA_adenyl_dom"/>
</dbReference>
<dbReference type="InterPro" id="IPR000873">
    <property type="entry name" value="AMP-dep_synth/lig_dom"/>
</dbReference>
<dbReference type="FunFam" id="3.40.50.980:FF:000001">
    <property type="entry name" value="Non-ribosomal peptide synthetase"/>
    <property type="match status" value="4"/>
</dbReference>
<dbReference type="SUPFAM" id="SSF52777">
    <property type="entry name" value="CoA-dependent acyltransferases"/>
    <property type="match status" value="14"/>
</dbReference>
<dbReference type="InterPro" id="IPR045851">
    <property type="entry name" value="AMP-bd_C_sf"/>
</dbReference>
<dbReference type="Pfam" id="PF00550">
    <property type="entry name" value="PP-binding"/>
    <property type="match status" value="5"/>
</dbReference>
<dbReference type="GO" id="GO:0005737">
    <property type="term" value="C:cytoplasm"/>
    <property type="evidence" value="ECO:0007669"/>
    <property type="project" value="TreeGrafter"/>
</dbReference>
<dbReference type="InterPro" id="IPR023213">
    <property type="entry name" value="CAT-like_dom_sf"/>
</dbReference>
<keyword evidence="3" id="KW-0596">Phosphopantetheine</keyword>
<keyword evidence="4" id="KW-0597">Phosphoprotein</keyword>
<dbReference type="Pfam" id="PF13193">
    <property type="entry name" value="AMP-binding_C"/>
    <property type="match status" value="4"/>
</dbReference>
<evidence type="ECO:0000259" key="7">
    <source>
        <dbReference type="PROSITE" id="PS50075"/>
    </source>
</evidence>
<protein>
    <submittedName>
        <fullName evidence="8">Amino acid adenylation domain-containing protein</fullName>
    </submittedName>
</protein>
<feature type="domain" description="Carrier" evidence="7">
    <location>
        <begin position="4073"/>
        <end position="4147"/>
    </location>
</feature>
<reference evidence="8 9" key="1">
    <citation type="submission" date="2019-09" db="EMBL/GenBank/DDBJ databases">
        <title>Goodfellowia gen. nov., a new genus of the Pseudonocardineae related to Actinoalloteichus, containing Goodfellowia coeruleoviolacea gen. nov., comb. nov. gen. nov., comb. nov.</title>
        <authorList>
            <person name="Labeda D."/>
        </authorList>
    </citation>
    <scope>NUCLEOTIDE SEQUENCE [LARGE SCALE GENOMIC DNA]</scope>
    <source>
        <strain evidence="8 9">AN110305</strain>
    </source>
</reference>
<organism evidence="8 9">
    <name type="scientific">Solihabitans fulvus</name>
    <dbReference type="NCBI Taxonomy" id="1892852"/>
    <lineage>
        <taxon>Bacteria</taxon>
        <taxon>Bacillati</taxon>
        <taxon>Actinomycetota</taxon>
        <taxon>Actinomycetes</taxon>
        <taxon>Pseudonocardiales</taxon>
        <taxon>Pseudonocardiaceae</taxon>
        <taxon>Solihabitans</taxon>
    </lineage>
</organism>
<dbReference type="PANTHER" id="PTHR45527">
    <property type="entry name" value="NONRIBOSOMAL PEPTIDE SYNTHETASE"/>
    <property type="match status" value="1"/>
</dbReference>
<evidence type="ECO:0000256" key="2">
    <source>
        <dbReference type="ARBA" id="ARBA00006432"/>
    </source>
</evidence>
<dbReference type="FunFam" id="3.30.300.30:FF:000010">
    <property type="entry name" value="Enterobactin synthetase component F"/>
    <property type="match status" value="4"/>
</dbReference>
<keyword evidence="6" id="KW-0045">Antibiotic biosynthesis</keyword>
<name>A0A5B2X215_9PSEU</name>
<dbReference type="GO" id="GO:0031177">
    <property type="term" value="F:phosphopantetheine binding"/>
    <property type="evidence" value="ECO:0007669"/>
    <property type="project" value="InterPro"/>
</dbReference>